<proteinExistence type="predicted"/>
<accession>A0A2P5AXA9</accession>
<evidence type="ECO:0008006" key="4">
    <source>
        <dbReference type="Google" id="ProtNLM"/>
    </source>
</evidence>
<gene>
    <name evidence="2" type="ORF">PanWU01x14_291720</name>
</gene>
<comment type="caution">
    <text evidence="2">The sequence shown here is derived from an EMBL/GenBank/DDBJ whole genome shotgun (WGS) entry which is preliminary data.</text>
</comment>
<dbReference type="AlphaFoldDB" id="A0A2P5AXA9"/>
<feature type="signal peptide" evidence="1">
    <location>
        <begin position="1"/>
        <end position="22"/>
    </location>
</feature>
<evidence type="ECO:0000313" key="2">
    <source>
        <dbReference type="EMBL" id="PON41194.1"/>
    </source>
</evidence>
<feature type="chain" id="PRO_5015146224" description="Secreted protein" evidence="1">
    <location>
        <begin position="23"/>
        <end position="94"/>
    </location>
</feature>
<protein>
    <recommendedName>
        <fullName evidence="4">Secreted protein</fullName>
    </recommendedName>
</protein>
<organism evidence="2 3">
    <name type="scientific">Parasponia andersonii</name>
    <name type="common">Sponia andersonii</name>
    <dbReference type="NCBI Taxonomy" id="3476"/>
    <lineage>
        <taxon>Eukaryota</taxon>
        <taxon>Viridiplantae</taxon>
        <taxon>Streptophyta</taxon>
        <taxon>Embryophyta</taxon>
        <taxon>Tracheophyta</taxon>
        <taxon>Spermatophyta</taxon>
        <taxon>Magnoliopsida</taxon>
        <taxon>eudicotyledons</taxon>
        <taxon>Gunneridae</taxon>
        <taxon>Pentapetalae</taxon>
        <taxon>rosids</taxon>
        <taxon>fabids</taxon>
        <taxon>Rosales</taxon>
        <taxon>Cannabaceae</taxon>
        <taxon>Parasponia</taxon>
    </lineage>
</organism>
<sequence length="94" mass="10531">MISLLAISTTVFQLLYSPHVASQGTYSMSSMRLSSPCLSPVAISGLTCKIPGGYSMFDFKHFLREAYKLKQRRPQDKKTCAASYISFRIKKVSE</sequence>
<evidence type="ECO:0000256" key="1">
    <source>
        <dbReference type="SAM" id="SignalP"/>
    </source>
</evidence>
<keyword evidence="3" id="KW-1185">Reference proteome</keyword>
<dbReference type="Proteomes" id="UP000237105">
    <property type="component" value="Unassembled WGS sequence"/>
</dbReference>
<keyword evidence="1" id="KW-0732">Signal</keyword>
<reference evidence="3" key="1">
    <citation type="submission" date="2016-06" db="EMBL/GenBank/DDBJ databases">
        <title>Parallel loss of symbiosis genes in relatives of nitrogen-fixing non-legume Parasponia.</title>
        <authorList>
            <person name="Van Velzen R."/>
            <person name="Holmer R."/>
            <person name="Bu F."/>
            <person name="Rutten L."/>
            <person name="Van Zeijl A."/>
            <person name="Liu W."/>
            <person name="Santuari L."/>
            <person name="Cao Q."/>
            <person name="Sharma T."/>
            <person name="Shen D."/>
            <person name="Roswanjaya Y."/>
            <person name="Wardhani T."/>
            <person name="Kalhor M.S."/>
            <person name="Jansen J."/>
            <person name="Van den Hoogen J."/>
            <person name="Gungor B."/>
            <person name="Hartog M."/>
            <person name="Hontelez J."/>
            <person name="Verver J."/>
            <person name="Yang W.-C."/>
            <person name="Schijlen E."/>
            <person name="Repin R."/>
            <person name="Schilthuizen M."/>
            <person name="Schranz E."/>
            <person name="Heidstra R."/>
            <person name="Miyata K."/>
            <person name="Fedorova E."/>
            <person name="Kohlen W."/>
            <person name="Bisseling T."/>
            <person name="Smit S."/>
            <person name="Geurts R."/>
        </authorList>
    </citation>
    <scope>NUCLEOTIDE SEQUENCE [LARGE SCALE GENOMIC DNA]</scope>
    <source>
        <strain evidence="3">cv. WU1-14</strain>
    </source>
</reference>
<dbReference type="EMBL" id="JXTB01000421">
    <property type="protein sequence ID" value="PON41194.1"/>
    <property type="molecule type" value="Genomic_DNA"/>
</dbReference>
<name>A0A2P5AXA9_PARAD</name>
<evidence type="ECO:0000313" key="3">
    <source>
        <dbReference type="Proteomes" id="UP000237105"/>
    </source>
</evidence>